<accession>A0A0A9DMA5</accession>
<evidence type="ECO:0000256" key="1">
    <source>
        <dbReference type="SAM" id="MobiDB-lite"/>
    </source>
</evidence>
<proteinExistence type="predicted"/>
<protein>
    <submittedName>
        <fullName evidence="2">Uncharacterized protein</fullName>
    </submittedName>
</protein>
<feature type="compositionally biased region" description="Basic and acidic residues" evidence="1">
    <location>
        <begin position="96"/>
        <end position="115"/>
    </location>
</feature>
<feature type="region of interest" description="Disordered" evidence="1">
    <location>
        <begin position="1"/>
        <end position="28"/>
    </location>
</feature>
<reference evidence="2" key="2">
    <citation type="journal article" date="2015" name="Data Brief">
        <title>Shoot transcriptome of the giant reed, Arundo donax.</title>
        <authorList>
            <person name="Barrero R.A."/>
            <person name="Guerrero F.D."/>
            <person name="Moolhuijzen P."/>
            <person name="Goolsby J.A."/>
            <person name="Tidwell J."/>
            <person name="Bellgard S.E."/>
            <person name="Bellgard M.I."/>
        </authorList>
    </citation>
    <scope>NUCLEOTIDE SEQUENCE</scope>
    <source>
        <tissue evidence="2">Shoot tissue taken approximately 20 cm above the soil surface</tissue>
    </source>
</reference>
<reference evidence="2" key="1">
    <citation type="submission" date="2014-09" db="EMBL/GenBank/DDBJ databases">
        <authorList>
            <person name="Magalhaes I.L.F."/>
            <person name="Oliveira U."/>
            <person name="Santos F.R."/>
            <person name="Vidigal T.H.D.A."/>
            <person name="Brescovit A.D."/>
            <person name="Santos A.J."/>
        </authorList>
    </citation>
    <scope>NUCLEOTIDE SEQUENCE</scope>
    <source>
        <tissue evidence="2">Shoot tissue taken approximately 20 cm above the soil surface</tissue>
    </source>
</reference>
<dbReference type="EMBL" id="GBRH01208201">
    <property type="protein sequence ID" value="JAD89694.1"/>
    <property type="molecule type" value="Transcribed_RNA"/>
</dbReference>
<feature type="region of interest" description="Disordered" evidence="1">
    <location>
        <begin position="62"/>
        <end position="115"/>
    </location>
</feature>
<dbReference type="AlphaFoldDB" id="A0A0A9DMA5"/>
<sequence length="115" mass="12685">MASSDEQQRRSLMARANSATQSSLGKGGGWAYLYVGELRRWSAGLEEGQNCVVDGEVFELGHPHVEEEDSSVGAPVSDGHRGGWQRPRPQWGARKGVRDDSFPSRAETRREDSRA</sequence>
<name>A0A0A9DMA5_ARUDO</name>
<organism evidence="2">
    <name type="scientific">Arundo donax</name>
    <name type="common">Giant reed</name>
    <name type="synonym">Donax arundinaceus</name>
    <dbReference type="NCBI Taxonomy" id="35708"/>
    <lineage>
        <taxon>Eukaryota</taxon>
        <taxon>Viridiplantae</taxon>
        <taxon>Streptophyta</taxon>
        <taxon>Embryophyta</taxon>
        <taxon>Tracheophyta</taxon>
        <taxon>Spermatophyta</taxon>
        <taxon>Magnoliopsida</taxon>
        <taxon>Liliopsida</taxon>
        <taxon>Poales</taxon>
        <taxon>Poaceae</taxon>
        <taxon>PACMAD clade</taxon>
        <taxon>Arundinoideae</taxon>
        <taxon>Arundineae</taxon>
        <taxon>Arundo</taxon>
    </lineage>
</organism>
<evidence type="ECO:0000313" key="2">
    <source>
        <dbReference type="EMBL" id="JAD89694.1"/>
    </source>
</evidence>